<proteinExistence type="predicted"/>
<dbReference type="GO" id="GO:0016625">
    <property type="term" value="F:oxidoreductase activity, acting on the aldehyde or oxo group of donors, iron-sulfur protein as acceptor"/>
    <property type="evidence" value="ECO:0007669"/>
    <property type="project" value="UniProtKB-ARBA"/>
</dbReference>
<evidence type="ECO:0000259" key="2">
    <source>
        <dbReference type="Pfam" id="PF01558"/>
    </source>
</evidence>
<dbReference type="SUPFAM" id="SSF52518">
    <property type="entry name" value="Thiamin diphosphate-binding fold (THDP-binding)"/>
    <property type="match status" value="1"/>
</dbReference>
<dbReference type="Gene3D" id="3.40.50.970">
    <property type="match status" value="1"/>
</dbReference>
<dbReference type="EMBL" id="DRQG01000148">
    <property type="protein sequence ID" value="HGY57178.1"/>
    <property type="molecule type" value="Genomic_DNA"/>
</dbReference>
<dbReference type="InterPro" id="IPR051457">
    <property type="entry name" value="2-oxoacid:Fd_oxidoreductase"/>
</dbReference>
<dbReference type="SUPFAM" id="SSF53323">
    <property type="entry name" value="Pyruvate-ferredoxin oxidoreductase, PFOR, domain III"/>
    <property type="match status" value="1"/>
</dbReference>
<dbReference type="PANTHER" id="PTHR48084:SF3">
    <property type="entry name" value="SUBUNIT OF PYRUVATE:FLAVODOXIN OXIDOREDUCTASE"/>
    <property type="match status" value="1"/>
</dbReference>
<dbReference type="Pfam" id="PF01558">
    <property type="entry name" value="POR"/>
    <property type="match status" value="1"/>
</dbReference>
<dbReference type="GO" id="GO:0045333">
    <property type="term" value="P:cellular respiration"/>
    <property type="evidence" value="ECO:0007669"/>
    <property type="project" value="UniProtKB-ARBA"/>
</dbReference>
<name>A0A7V4U3U8_CALAY</name>
<dbReference type="GO" id="GO:0030976">
    <property type="term" value="F:thiamine pyrophosphate binding"/>
    <property type="evidence" value="ECO:0007669"/>
    <property type="project" value="InterPro"/>
</dbReference>
<dbReference type="InterPro" id="IPR029061">
    <property type="entry name" value="THDP-binding"/>
</dbReference>
<dbReference type="InterPro" id="IPR011766">
    <property type="entry name" value="TPP_enzyme_TPP-bd"/>
</dbReference>
<dbReference type="PANTHER" id="PTHR48084">
    <property type="entry name" value="2-OXOGLUTARATE OXIDOREDUCTASE SUBUNIT KORB-RELATED"/>
    <property type="match status" value="1"/>
</dbReference>
<reference evidence="4" key="1">
    <citation type="journal article" date="2020" name="mSystems">
        <title>Genome- and Community-Level Interaction Insights into Carbon Utilization and Element Cycling Functions of Hydrothermarchaeota in Hydrothermal Sediment.</title>
        <authorList>
            <person name="Zhou Z."/>
            <person name="Liu Y."/>
            <person name="Xu W."/>
            <person name="Pan J."/>
            <person name="Luo Z.H."/>
            <person name="Li M."/>
        </authorList>
    </citation>
    <scope>NUCLEOTIDE SEQUENCE [LARGE SCALE GENOMIC DNA]</scope>
    <source>
        <strain evidence="4">HyVt-577</strain>
    </source>
</reference>
<organism evidence="4">
    <name type="scientific">Caldithrix abyssi</name>
    <dbReference type="NCBI Taxonomy" id="187145"/>
    <lineage>
        <taxon>Bacteria</taxon>
        <taxon>Pseudomonadati</taxon>
        <taxon>Calditrichota</taxon>
        <taxon>Calditrichia</taxon>
        <taxon>Calditrichales</taxon>
        <taxon>Calditrichaceae</taxon>
        <taxon>Caldithrix</taxon>
    </lineage>
</organism>
<protein>
    <submittedName>
        <fullName evidence="4">2-ketoisovalerate ferredoxin oxidoreductase</fullName>
    </submittedName>
</protein>
<gene>
    <name evidence="4" type="ORF">ENK44_15830</name>
</gene>
<sequence length="478" mass="52905">MASKVLKKPRSFYDIYERNPSPDKKMPHYCPGCGHGNVHKFIAEALDDFDVADRTVFVSPVGCSVFAYYYFDTGNTQAAHGRAPAVATGTKRALPHSIVISYQGDGDLAAIGTAEILHAANRGESMTVFFINNAIYGMTGGQMAPTTLIDQRTTTTPTGRSAHNEGFPIKVAELISQLEAPVYVERVALFDNKQRARARMAVRKAIKNQVDNLGFSLVEILSPCPSGWKMDPVDSMKWIRDVMMNQFPLGVYKDITKEVEPYIHEPYHPTAEEIKKLIEIIPESDKHFARSDVPERYKDPQIKVAGFGGQGVLLLGAALAQAGMLQDYHVSWLPSYGPEMRGGTANCHVNIREIEVGSPMVSNPTVLIALNRPSLEKFEPDVVPGGLIIYDKSLIDIDVKRTDVEVLAIPATKMADELGNTRTANMITMAAYAAYTGQFDKETLYETLKSAIKRQRLIEINRKAVDAGYEFGLKNRKK</sequence>
<dbReference type="InterPro" id="IPR002869">
    <property type="entry name" value="Pyrv_flavodox_OxRed_cen"/>
</dbReference>
<comment type="caution">
    <text evidence="4">The sequence shown here is derived from an EMBL/GenBank/DDBJ whole genome shotgun (WGS) entry which is preliminary data.</text>
</comment>
<dbReference type="InterPro" id="IPR019752">
    <property type="entry name" value="Pyrv/ketoisovalerate_OxRed_cat"/>
</dbReference>
<evidence type="ECO:0000259" key="3">
    <source>
        <dbReference type="Pfam" id="PF02775"/>
    </source>
</evidence>
<dbReference type="GO" id="GO:0044281">
    <property type="term" value="P:small molecule metabolic process"/>
    <property type="evidence" value="ECO:0007669"/>
    <property type="project" value="UniProtKB-ARBA"/>
</dbReference>
<evidence type="ECO:0000313" key="4">
    <source>
        <dbReference type="EMBL" id="HGY57178.1"/>
    </source>
</evidence>
<dbReference type="Pfam" id="PF02775">
    <property type="entry name" value="TPP_enzyme_C"/>
    <property type="match status" value="1"/>
</dbReference>
<feature type="domain" description="Thiamine pyrophosphate enzyme TPP-binding" evidence="3">
    <location>
        <begin position="69"/>
        <end position="219"/>
    </location>
</feature>
<accession>A0A7V4U3U8</accession>
<dbReference type="AlphaFoldDB" id="A0A7V4U3U8"/>
<keyword evidence="1" id="KW-0560">Oxidoreductase</keyword>
<feature type="domain" description="Pyruvate/ketoisovalerate oxidoreductase catalytic" evidence="2">
    <location>
        <begin position="308"/>
        <end position="470"/>
    </location>
</feature>
<dbReference type="CDD" id="cd03375">
    <property type="entry name" value="TPP_OGFOR"/>
    <property type="match status" value="1"/>
</dbReference>
<dbReference type="Gene3D" id="3.40.920.10">
    <property type="entry name" value="Pyruvate-ferredoxin oxidoreductase, PFOR, domain III"/>
    <property type="match status" value="1"/>
</dbReference>
<evidence type="ECO:0000256" key="1">
    <source>
        <dbReference type="ARBA" id="ARBA00023002"/>
    </source>
</evidence>
<dbReference type="Proteomes" id="UP000885779">
    <property type="component" value="Unassembled WGS sequence"/>
</dbReference>